<accession>A0A7N1A3L5</accession>
<dbReference type="Proteomes" id="UP000594263">
    <property type="component" value="Unplaced"/>
</dbReference>
<dbReference type="PANTHER" id="PTHR36386:SF1">
    <property type="entry name" value="OS06G0683900 PROTEIN"/>
    <property type="match status" value="1"/>
</dbReference>
<evidence type="ECO:0000256" key="1">
    <source>
        <dbReference type="SAM" id="Coils"/>
    </source>
</evidence>
<evidence type="ECO:0000313" key="4">
    <source>
        <dbReference type="Proteomes" id="UP000594263"/>
    </source>
</evidence>
<sequence length="439" mass="49359">MSVINSSELQIWDNAAFDCGDSLDGTSLRNSWSSISAFQSFDKENHDTTTMTKSPPSFTTPKPLHPISRVVSNRRTVAKDLSNCVYKQAGLITPLGNVERNEDGFVREEKQIDKEIEDVEKEIDRLNSRLQELKREKTEKNARMAFTEQVKKQSFKNLDRLKKLEESMLSSSSAGAMRRRLSLGPSEIITPGAKTRQMMEALTHVDQKQNRRKSCFWKLDQIDELKETKERRKSLSLSPISKKAASKLPKQAATTTGSKKMLKKIDSVISSVQPKKLFREGEKIKKPVRAGRVIASRYNSSNNNQVICISKEKTGLRKRSLPENEESKGNEKKRASLGLKSCSKEGVLEQQQGRAKKKWDIPTEVVVFDSSTSVDDDQNLLPSGADGLPKIRTVRCVNETPRDSGAVKRAAELGDKKSAFCEDDEQGKWVCQALSFEED</sequence>
<organism evidence="3 4">
    <name type="scientific">Kalanchoe fedtschenkoi</name>
    <name type="common">Lavender scallops</name>
    <name type="synonym">South American air plant</name>
    <dbReference type="NCBI Taxonomy" id="63787"/>
    <lineage>
        <taxon>Eukaryota</taxon>
        <taxon>Viridiplantae</taxon>
        <taxon>Streptophyta</taxon>
        <taxon>Embryophyta</taxon>
        <taxon>Tracheophyta</taxon>
        <taxon>Spermatophyta</taxon>
        <taxon>Magnoliopsida</taxon>
        <taxon>eudicotyledons</taxon>
        <taxon>Gunneridae</taxon>
        <taxon>Pentapetalae</taxon>
        <taxon>Saxifragales</taxon>
        <taxon>Crassulaceae</taxon>
        <taxon>Kalanchoe</taxon>
    </lineage>
</organism>
<feature type="compositionally biased region" description="Basic and acidic residues" evidence="2">
    <location>
        <begin position="317"/>
        <end position="334"/>
    </location>
</feature>
<dbReference type="AlphaFoldDB" id="A0A7N1A3L5"/>
<evidence type="ECO:0000256" key="2">
    <source>
        <dbReference type="SAM" id="MobiDB-lite"/>
    </source>
</evidence>
<dbReference type="OMA" id="WHAHSPA"/>
<feature type="region of interest" description="Disordered" evidence="2">
    <location>
        <begin position="317"/>
        <end position="336"/>
    </location>
</feature>
<name>A0A7N1A3L5_KALFE</name>
<keyword evidence="4" id="KW-1185">Reference proteome</keyword>
<proteinExistence type="predicted"/>
<evidence type="ECO:0000313" key="3">
    <source>
        <dbReference type="EnsemblPlants" id="Kaladp0073s0113.1.v1.1.CDS.1"/>
    </source>
</evidence>
<reference evidence="3" key="1">
    <citation type="submission" date="2021-01" db="UniProtKB">
        <authorList>
            <consortium name="EnsemblPlants"/>
        </authorList>
    </citation>
    <scope>IDENTIFICATION</scope>
</reference>
<dbReference type="PANTHER" id="PTHR36386">
    <property type="entry name" value="OS06G0683900 PROTEIN"/>
    <property type="match status" value="1"/>
</dbReference>
<protein>
    <submittedName>
        <fullName evidence="3">Uncharacterized protein</fullName>
    </submittedName>
</protein>
<dbReference type="Gramene" id="Kaladp0073s0113.1.v1.1">
    <property type="protein sequence ID" value="Kaladp0073s0113.1.v1.1.CDS.1"/>
    <property type="gene ID" value="Kaladp0073s0113.v1.1"/>
</dbReference>
<keyword evidence="1" id="KW-0175">Coiled coil</keyword>
<feature type="coiled-coil region" evidence="1">
    <location>
        <begin position="109"/>
        <end position="150"/>
    </location>
</feature>
<feature type="region of interest" description="Disordered" evidence="2">
    <location>
        <begin position="230"/>
        <end position="259"/>
    </location>
</feature>
<dbReference type="EnsemblPlants" id="Kaladp0073s0113.1.v1.1">
    <property type="protein sequence ID" value="Kaladp0073s0113.1.v1.1.CDS.1"/>
    <property type="gene ID" value="Kaladp0073s0113.v1.1"/>
</dbReference>